<evidence type="ECO:0000313" key="3">
    <source>
        <dbReference type="EMBL" id="NSJ79185.1"/>
    </source>
</evidence>
<feature type="domain" description="Glycosyl transferase family 1" evidence="1">
    <location>
        <begin position="192"/>
        <end position="361"/>
    </location>
</feature>
<evidence type="ECO:0000259" key="2">
    <source>
        <dbReference type="Pfam" id="PF13439"/>
    </source>
</evidence>
<dbReference type="InterPro" id="IPR028098">
    <property type="entry name" value="Glyco_trans_4-like_N"/>
</dbReference>
<protein>
    <submittedName>
        <fullName evidence="3">Glycosyltransferase family 4 protein</fullName>
    </submittedName>
</protein>
<reference evidence="3 4" key="1">
    <citation type="journal article" date="2020" name="Cell Host Microbe">
        <title>Functional and Genomic Variation between Human-Derived Isolates of Lachnospiraceae Reveals Inter- and Intra-Species Diversity.</title>
        <authorList>
            <person name="Sorbara M.T."/>
            <person name="Littmann E.R."/>
            <person name="Fontana E."/>
            <person name="Moody T.U."/>
            <person name="Kohout C.E."/>
            <person name="Gjonbalaj M."/>
            <person name="Eaton V."/>
            <person name="Seok R."/>
            <person name="Leiner I.M."/>
            <person name="Pamer E.G."/>
        </authorList>
    </citation>
    <scope>NUCLEOTIDE SEQUENCE [LARGE SCALE GENOMIC DNA]</scope>
    <source>
        <strain evidence="3 4">MSK.14.57</strain>
    </source>
</reference>
<dbReference type="PANTHER" id="PTHR12526:SF627">
    <property type="entry name" value="D-RHAMNOSYLTRANSFERASE WBPZ"/>
    <property type="match status" value="1"/>
</dbReference>
<gene>
    <name evidence="3" type="ORF">G5A72_06205</name>
</gene>
<dbReference type="CDD" id="cd03801">
    <property type="entry name" value="GT4_PimA-like"/>
    <property type="match status" value="1"/>
</dbReference>
<evidence type="ECO:0000313" key="4">
    <source>
        <dbReference type="Proteomes" id="UP001644750"/>
    </source>
</evidence>
<proteinExistence type="predicted"/>
<comment type="caution">
    <text evidence="3">The sequence shown here is derived from an EMBL/GenBank/DDBJ whole genome shotgun (WGS) entry which is preliminary data.</text>
</comment>
<organism evidence="3 4">
    <name type="scientific">Anaerostipes hadrus</name>
    <dbReference type="NCBI Taxonomy" id="649756"/>
    <lineage>
        <taxon>Bacteria</taxon>
        <taxon>Bacillati</taxon>
        <taxon>Bacillota</taxon>
        <taxon>Clostridia</taxon>
        <taxon>Lachnospirales</taxon>
        <taxon>Lachnospiraceae</taxon>
        <taxon>Anaerostipes</taxon>
    </lineage>
</organism>
<dbReference type="InterPro" id="IPR001296">
    <property type="entry name" value="Glyco_trans_1"/>
</dbReference>
<name>A0ABX2I003_ANAHA</name>
<dbReference type="Pfam" id="PF00534">
    <property type="entry name" value="Glycos_transf_1"/>
    <property type="match status" value="1"/>
</dbReference>
<evidence type="ECO:0000259" key="1">
    <source>
        <dbReference type="Pfam" id="PF00534"/>
    </source>
</evidence>
<dbReference type="Gene3D" id="3.40.50.2000">
    <property type="entry name" value="Glycogen Phosphorylase B"/>
    <property type="match status" value="2"/>
</dbReference>
<dbReference type="EMBL" id="JAAITB010000011">
    <property type="protein sequence ID" value="NSJ79185.1"/>
    <property type="molecule type" value="Genomic_DNA"/>
</dbReference>
<dbReference type="Proteomes" id="UP001644750">
    <property type="component" value="Unassembled WGS sequence"/>
</dbReference>
<feature type="domain" description="Glycosyltransferase subfamily 4-like N-terminal" evidence="2">
    <location>
        <begin position="47"/>
        <end position="185"/>
    </location>
</feature>
<dbReference type="Pfam" id="PF13439">
    <property type="entry name" value="Glyco_transf_4"/>
    <property type="match status" value="1"/>
</dbReference>
<accession>A0ABX2I003</accession>
<dbReference type="SUPFAM" id="SSF53756">
    <property type="entry name" value="UDP-Glycosyltransferase/glycogen phosphorylase"/>
    <property type="match status" value="1"/>
</dbReference>
<dbReference type="RefSeq" id="WP_055231873.1">
    <property type="nucleotide sequence ID" value="NZ_CYZM01000002.1"/>
</dbReference>
<keyword evidence="4" id="KW-1185">Reference proteome</keyword>
<sequence>MKILVVAHESEFAGGANRALFAILKYWSTNKLVEYEVLLPKANGECIDELERMGIKYHVIKYYKVFSETRNQIQDILRKAKVYSKFVYNKRAAKKISRLLKENDFQLVYSNTRMTSMGACVAKELNIPHIVHIREFGNENTIWGPANIKWINKNSIAIITISKALKKFLVNFVNEGKYYVSYDGVSYTHKRVIIEKKDDFVNILLTGRIAPAKAQDEAIKALKILKDNGYKKIKLHFAGSQTGNSKYETEYYDNLKKMIEDYGLRDYVKFYGEVNDMKKLREKMDIELMCSLKETFGWVTVEGMRSGLLVIGGNTGATPEIIEDEKTGLLYEQGNAKNLVEKIIWAIDNPQKVLEIRKRAYLNSYNSFTIEKNAEEVLDIIKKSLKEKK</sequence>
<dbReference type="PANTHER" id="PTHR12526">
    <property type="entry name" value="GLYCOSYLTRANSFERASE"/>
    <property type="match status" value="1"/>
</dbReference>